<dbReference type="Pfam" id="PF00335">
    <property type="entry name" value="Tetraspanin"/>
    <property type="match status" value="1"/>
</dbReference>
<dbReference type="InterPro" id="IPR018499">
    <property type="entry name" value="Tetraspanin/Peripherin"/>
</dbReference>
<comment type="subcellular location">
    <subcellularLocation>
        <location evidence="1 6">Membrane</location>
        <topology evidence="1 6">Multi-pass membrane protein</topology>
    </subcellularLocation>
</comment>
<feature type="transmembrane region" description="Helical" evidence="6">
    <location>
        <begin position="205"/>
        <end position="228"/>
    </location>
</feature>
<accession>A0AAV2QE88</accession>
<evidence type="ECO:0000256" key="3">
    <source>
        <dbReference type="ARBA" id="ARBA00022692"/>
    </source>
</evidence>
<feature type="transmembrane region" description="Helical" evidence="6">
    <location>
        <begin position="48"/>
        <end position="70"/>
    </location>
</feature>
<keyword evidence="3 6" id="KW-0812">Transmembrane</keyword>
<evidence type="ECO:0000313" key="8">
    <source>
        <dbReference type="Proteomes" id="UP001497623"/>
    </source>
</evidence>
<evidence type="ECO:0000256" key="6">
    <source>
        <dbReference type="RuleBase" id="RU361218"/>
    </source>
</evidence>
<evidence type="ECO:0000256" key="5">
    <source>
        <dbReference type="ARBA" id="ARBA00023136"/>
    </source>
</evidence>
<feature type="transmembrane region" description="Helical" evidence="6">
    <location>
        <begin position="82"/>
        <end position="107"/>
    </location>
</feature>
<evidence type="ECO:0000256" key="2">
    <source>
        <dbReference type="ARBA" id="ARBA00006840"/>
    </source>
</evidence>
<keyword evidence="4 6" id="KW-1133">Transmembrane helix</keyword>
<reference evidence="7 8" key="1">
    <citation type="submission" date="2024-05" db="EMBL/GenBank/DDBJ databases">
        <authorList>
            <person name="Wallberg A."/>
        </authorList>
    </citation>
    <scope>NUCLEOTIDE SEQUENCE [LARGE SCALE GENOMIC DNA]</scope>
</reference>
<evidence type="ECO:0000256" key="1">
    <source>
        <dbReference type="ARBA" id="ARBA00004141"/>
    </source>
</evidence>
<organism evidence="7 8">
    <name type="scientific">Meganyctiphanes norvegica</name>
    <name type="common">Northern krill</name>
    <name type="synonym">Thysanopoda norvegica</name>
    <dbReference type="NCBI Taxonomy" id="48144"/>
    <lineage>
        <taxon>Eukaryota</taxon>
        <taxon>Metazoa</taxon>
        <taxon>Ecdysozoa</taxon>
        <taxon>Arthropoda</taxon>
        <taxon>Crustacea</taxon>
        <taxon>Multicrustacea</taxon>
        <taxon>Malacostraca</taxon>
        <taxon>Eumalacostraca</taxon>
        <taxon>Eucarida</taxon>
        <taxon>Euphausiacea</taxon>
        <taxon>Euphausiidae</taxon>
        <taxon>Meganyctiphanes</taxon>
    </lineage>
</organism>
<dbReference type="Proteomes" id="UP001497623">
    <property type="component" value="Unassembled WGS sequence"/>
</dbReference>
<dbReference type="SUPFAM" id="SSF48652">
    <property type="entry name" value="Tetraspanin"/>
    <property type="match status" value="1"/>
</dbReference>
<comment type="caution">
    <text evidence="7">The sequence shown here is derived from an EMBL/GenBank/DDBJ whole genome shotgun (WGS) entry which is preliminary data.</text>
</comment>
<proteinExistence type="inferred from homology"/>
<keyword evidence="5 6" id="KW-0472">Membrane</keyword>
<feature type="transmembrane region" description="Helical" evidence="6">
    <location>
        <begin position="12"/>
        <end position="36"/>
    </location>
</feature>
<evidence type="ECO:0000256" key="4">
    <source>
        <dbReference type="ARBA" id="ARBA00022989"/>
    </source>
</evidence>
<dbReference type="PANTHER" id="PTHR19282">
    <property type="entry name" value="TETRASPANIN"/>
    <property type="match status" value="1"/>
</dbReference>
<name>A0AAV2QE88_MEGNR</name>
<keyword evidence="8" id="KW-1185">Reference proteome</keyword>
<dbReference type="PIRSF" id="PIRSF002419">
    <property type="entry name" value="Tetraspanin"/>
    <property type="match status" value="1"/>
</dbReference>
<dbReference type="InterPro" id="IPR008952">
    <property type="entry name" value="Tetraspanin_EC2_sf"/>
</dbReference>
<gene>
    <name evidence="7" type="ORF">MNOR_LOCUS11901</name>
</gene>
<protein>
    <recommendedName>
        <fullName evidence="6">Tetraspanin</fullName>
    </recommendedName>
</protein>
<dbReference type="GO" id="GO:0005886">
    <property type="term" value="C:plasma membrane"/>
    <property type="evidence" value="ECO:0007669"/>
    <property type="project" value="TreeGrafter"/>
</dbReference>
<sequence>MVNWEKKCFKTMFFISNFILLLFSIALVFGVMALMVGGKEIIDLMGKWAFPTVAVTLLLFTFAILILLLLSHCGSKKDSPCILSMYVGLVFVTIIGLLAATFFAWLFRDVIVAAVRKEMEQTIQEYRENNSSDLSNAWDMLQQFLECCGIDTLGDWTIMNLAYKNVYGEKYPQSCKAQYDAIPTGRNFPDGCLLKVTEIINANHWPIGGVIAAITFYLMISAMIACALSRSIQRRSDEMHPNAIDPGLILNGMSTIMSTNSRTPITTYS</sequence>
<comment type="similarity">
    <text evidence="2 6">Belongs to the tetraspanin (TM4SF) family.</text>
</comment>
<dbReference type="PANTHER" id="PTHR19282:SF544">
    <property type="entry name" value="TETRASPANIN"/>
    <property type="match status" value="1"/>
</dbReference>
<dbReference type="EMBL" id="CAXKWB010006354">
    <property type="protein sequence ID" value="CAL4082445.1"/>
    <property type="molecule type" value="Genomic_DNA"/>
</dbReference>
<dbReference type="AlphaFoldDB" id="A0AAV2QE88"/>
<evidence type="ECO:0000313" key="7">
    <source>
        <dbReference type="EMBL" id="CAL4082445.1"/>
    </source>
</evidence>
<dbReference type="InterPro" id="IPR000301">
    <property type="entry name" value="Tetraspanin_animals"/>
</dbReference>
<dbReference type="CDD" id="cd03127">
    <property type="entry name" value="tetraspanin_LEL"/>
    <property type="match status" value="1"/>
</dbReference>
<dbReference type="Gene3D" id="1.10.1450.10">
    <property type="entry name" value="Tetraspanin"/>
    <property type="match status" value="1"/>
</dbReference>